<gene>
    <name evidence="2" type="ORF">PTSG_02062</name>
</gene>
<dbReference type="GeneID" id="16078647"/>
<keyword evidence="3" id="KW-1185">Reference proteome</keyword>
<organism evidence="3">
    <name type="scientific">Salpingoeca rosetta (strain ATCC 50818 / BSB-021)</name>
    <dbReference type="NCBI Taxonomy" id="946362"/>
    <lineage>
        <taxon>Eukaryota</taxon>
        <taxon>Choanoflagellata</taxon>
        <taxon>Craspedida</taxon>
        <taxon>Salpingoecidae</taxon>
        <taxon>Salpingoeca</taxon>
    </lineage>
</organism>
<accession>F2TZS2</accession>
<evidence type="ECO:0000256" key="1">
    <source>
        <dbReference type="SAM" id="MobiDB-lite"/>
    </source>
</evidence>
<feature type="region of interest" description="Disordered" evidence="1">
    <location>
        <begin position="56"/>
        <end position="223"/>
    </location>
</feature>
<feature type="compositionally biased region" description="Polar residues" evidence="1">
    <location>
        <begin position="164"/>
        <end position="177"/>
    </location>
</feature>
<protein>
    <submittedName>
        <fullName evidence="2">Uncharacterized protein</fullName>
    </submittedName>
</protein>
<dbReference type="EMBL" id="GL832957">
    <property type="protein sequence ID" value="EGD79096.1"/>
    <property type="molecule type" value="Genomic_DNA"/>
</dbReference>
<dbReference type="AlphaFoldDB" id="F2TZS2"/>
<sequence>MTEGTIAEDEVQCLQANLVNTHTMYTTQLARVSVTVDKCPPTHEFEMKPRRAIGKPAMATIKEGDTGDEEKQDELAFQMDADDDDDDGLSLLDRQLGAGMDSTPDAGNRSDDADHGDDEAPGAADADENNKGDKTDNGDQHTASAQANASDAGDGDNALAGSNKAQAETTPSASSPLSSNTTTTAHDAADAADADSNNDSHGRDGPPPKVAKRADSPNATQQQ</sequence>
<dbReference type="Proteomes" id="UP000007799">
    <property type="component" value="Unassembled WGS sequence"/>
</dbReference>
<proteinExistence type="predicted"/>
<dbReference type="InParanoid" id="F2TZS2"/>
<evidence type="ECO:0000313" key="3">
    <source>
        <dbReference type="Proteomes" id="UP000007799"/>
    </source>
</evidence>
<feature type="compositionally biased region" description="Basic and acidic residues" evidence="1">
    <location>
        <begin position="128"/>
        <end position="139"/>
    </location>
</feature>
<dbReference type="KEGG" id="sre:PTSG_02062"/>
<evidence type="ECO:0000313" key="2">
    <source>
        <dbReference type="EMBL" id="EGD79096.1"/>
    </source>
</evidence>
<reference evidence="2" key="1">
    <citation type="submission" date="2009-08" db="EMBL/GenBank/DDBJ databases">
        <title>Annotation of Salpingoeca rosetta.</title>
        <authorList>
            <consortium name="The Broad Institute Genome Sequencing Platform"/>
            <person name="Russ C."/>
            <person name="Cuomo C."/>
            <person name="Burger G."/>
            <person name="Gray M.W."/>
            <person name="Holland P.W.H."/>
            <person name="King N."/>
            <person name="Lang F.B.F."/>
            <person name="Roger A.J."/>
            <person name="Ruiz-Trillo I."/>
            <person name="Young S.K."/>
            <person name="Zeng Q."/>
            <person name="Gargeya S."/>
            <person name="Alvarado L."/>
            <person name="Berlin A."/>
            <person name="Chapman S.B."/>
            <person name="Chen Z."/>
            <person name="Freedman E."/>
            <person name="Gellesch M."/>
            <person name="Goldberg J."/>
            <person name="Griggs A."/>
            <person name="Gujja S."/>
            <person name="Heilman E."/>
            <person name="Heiman D."/>
            <person name="Howarth C."/>
            <person name="Mehta T."/>
            <person name="Neiman D."/>
            <person name="Pearson M."/>
            <person name="Roberts A."/>
            <person name="Saif S."/>
            <person name="Shea T."/>
            <person name="Shenoy N."/>
            <person name="Sisk P."/>
            <person name="Stolte C."/>
            <person name="Sykes S."/>
            <person name="White J."/>
            <person name="Yandava C."/>
            <person name="Haas B."/>
            <person name="Nusbaum C."/>
            <person name="Birren B."/>
        </authorList>
    </citation>
    <scope>NUCLEOTIDE SEQUENCE [LARGE SCALE GENOMIC DNA]</scope>
    <source>
        <strain evidence="2">ATCC 50818</strain>
    </source>
</reference>
<name>F2TZS2_SALR5</name>
<dbReference type="RefSeq" id="XP_004998052.1">
    <property type="nucleotide sequence ID" value="XM_004997995.1"/>
</dbReference>
<feature type="compositionally biased region" description="Low complexity" evidence="1">
    <location>
        <begin position="143"/>
        <end position="163"/>
    </location>
</feature>